<sequence length="624" mass="69902">MTAGQLHQSLQLKRQEYQYNHTHIPPIAMVDTLAEEEEFSPTWRLMVAKVGFELLVNTIIVNRGDRGKAGAADDVKAFLIETFKETLAERNHLSRLKVLWQGAKFIPKILFGRLSTNAEELEELITDIIKSVSGEFLQEFAANVQQKLKVDSPKGRGDDLKDFQALFQTIDLPEFAYTYETDEVFASMRVAGPNPVMIQRLTTPQANFPITEAHYQRVMGDQDSFTQALNDGRLYIADYGILATAIDGSFPGRQKYLYAPIALFAVPINGDRRLRPVAIQAGQNPQDHNLITPTSNSYAWLCAKTLVQIADANVHEAVTHLARTHLFIGPFAIATHRQLLDNHPVSLLLRPHFQGMLAINNAAQDKLIAPRGGVNKILSCTIDSSRVFAVLGVQSYGFNSAMLPTQLQQRGVDDSHCLPNYPYRDDGLLIWDAIHTWVSDYLKVYYPNDAAVQQDSSLQAWAQELVSHDGGRVVEFGETNGQIQTLNYLIDAITLIIFTASAQHAAVNFPQKDIMSYAPAMPTAGYAPLHNLGEHTTKEDYFSLLPPLSQAQEQLKLLHLLGSTHFTQLGEYGPGYFTNPDVQAPLGRFRNRLDEITDTIHERNRNRPPYDYLLPKNIPQSINI</sequence>
<dbReference type="InterPro" id="IPR036226">
    <property type="entry name" value="LipOase_C_sf"/>
</dbReference>
<dbReference type="EMBL" id="JADOER010000005">
    <property type="protein sequence ID" value="MBT9312060.1"/>
    <property type="molecule type" value="Genomic_DNA"/>
</dbReference>
<dbReference type="Proteomes" id="UP001196661">
    <property type="component" value="Unassembled WGS sequence"/>
</dbReference>
<evidence type="ECO:0000256" key="1">
    <source>
        <dbReference type="ARBA" id="ARBA00022723"/>
    </source>
</evidence>
<evidence type="ECO:0000313" key="4">
    <source>
        <dbReference type="EMBL" id="MBT9312060.1"/>
    </source>
</evidence>
<name>A0ABS5Y2L9_9CYAN</name>
<dbReference type="PRINTS" id="PR00087">
    <property type="entry name" value="LIPOXYGENASE"/>
</dbReference>
<protein>
    <submittedName>
        <fullName evidence="4">Lipoxygenase</fullName>
    </submittedName>
</protein>
<evidence type="ECO:0000256" key="2">
    <source>
        <dbReference type="ARBA" id="ARBA00023002"/>
    </source>
</evidence>
<dbReference type="Gene3D" id="1.20.245.10">
    <property type="entry name" value="Lipoxygenase-1, Domain 5"/>
    <property type="match status" value="1"/>
</dbReference>
<dbReference type="Pfam" id="PF00305">
    <property type="entry name" value="Lipoxygenase"/>
    <property type="match status" value="1"/>
</dbReference>
<comment type="caution">
    <text evidence="4">The sequence shown here is derived from an EMBL/GenBank/DDBJ whole genome shotgun (WGS) entry which is preliminary data.</text>
</comment>
<reference evidence="4 5" key="1">
    <citation type="journal article" date="2021" name="Mar. Drugs">
        <title>Genome Reduction and Secondary Metabolism of the Marine Sponge-Associated Cyanobacterium Leptothoe.</title>
        <authorList>
            <person name="Konstantinou D."/>
            <person name="Popin R.V."/>
            <person name="Fewer D.P."/>
            <person name="Sivonen K."/>
            <person name="Gkelis S."/>
        </authorList>
    </citation>
    <scope>NUCLEOTIDE SEQUENCE [LARGE SCALE GENOMIC DNA]</scope>
    <source>
        <strain evidence="4 5">TAU-MAC 1615</strain>
    </source>
</reference>
<dbReference type="PANTHER" id="PTHR11771">
    <property type="entry name" value="LIPOXYGENASE"/>
    <property type="match status" value="1"/>
</dbReference>
<keyword evidence="2" id="KW-0560">Oxidoreductase</keyword>
<accession>A0ABS5Y2L9</accession>
<dbReference type="InterPro" id="IPR013819">
    <property type="entry name" value="LipOase_C"/>
</dbReference>
<feature type="domain" description="Lipoxygenase" evidence="3">
    <location>
        <begin position="69"/>
        <end position="624"/>
    </location>
</feature>
<dbReference type="PROSITE" id="PS51393">
    <property type="entry name" value="LIPOXYGENASE_3"/>
    <property type="match status" value="1"/>
</dbReference>
<dbReference type="Gene3D" id="3.10.450.60">
    <property type="match status" value="1"/>
</dbReference>
<keyword evidence="1" id="KW-0479">Metal-binding</keyword>
<gene>
    <name evidence="4" type="ORF">IXB28_07570</name>
</gene>
<organism evidence="4 5">
    <name type="scientific">Leptothoe kymatousa TAU-MAC 1615</name>
    <dbReference type="NCBI Taxonomy" id="2364775"/>
    <lineage>
        <taxon>Bacteria</taxon>
        <taxon>Bacillati</taxon>
        <taxon>Cyanobacteriota</taxon>
        <taxon>Cyanophyceae</taxon>
        <taxon>Nodosilineales</taxon>
        <taxon>Cymatolegaceae</taxon>
        <taxon>Leptothoe</taxon>
        <taxon>Leptothoe kymatousa</taxon>
    </lineage>
</organism>
<dbReference type="SUPFAM" id="SSF48484">
    <property type="entry name" value="Lipoxigenase"/>
    <property type="match status" value="1"/>
</dbReference>
<evidence type="ECO:0000259" key="3">
    <source>
        <dbReference type="PROSITE" id="PS51393"/>
    </source>
</evidence>
<evidence type="ECO:0000313" key="5">
    <source>
        <dbReference type="Proteomes" id="UP001196661"/>
    </source>
</evidence>
<dbReference type="InterPro" id="IPR000907">
    <property type="entry name" value="LipOase"/>
</dbReference>
<dbReference type="RefSeq" id="WP_215617965.1">
    <property type="nucleotide sequence ID" value="NZ_JADOER010000005.1"/>
</dbReference>
<keyword evidence="5" id="KW-1185">Reference proteome</keyword>
<proteinExistence type="predicted"/>